<dbReference type="Proteomes" id="UP000648352">
    <property type="component" value="Unassembled WGS sequence"/>
</dbReference>
<protein>
    <submittedName>
        <fullName evidence="2">Acyl-CoA synthetase</fullName>
    </submittedName>
</protein>
<evidence type="ECO:0000256" key="1">
    <source>
        <dbReference type="SAM" id="Phobius"/>
    </source>
</evidence>
<accession>A0ABR8S1Q1</accession>
<comment type="caution">
    <text evidence="2">The sequence shown here is derived from an EMBL/GenBank/DDBJ whole genome shotgun (WGS) entry which is preliminary data.</text>
</comment>
<keyword evidence="1" id="KW-0812">Transmembrane</keyword>
<name>A0ABR8S1Q1_9MICO</name>
<feature type="transmembrane region" description="Helical" evidence="1">
    <location>
        <begin position="39"/>
        <end position="63"/>
    </location>
</feature>
<proteinExistence type="predicted"/>
<feature type="transmembrane region" description="Helical" evidence="1">
    <location>
        <begin position="135"/>
        <end position="156"/>
    </location>
</feature>
<dbReference type="EMBL" id="JACSQP010000004">
    <property type="protein sequence ID" value="MBD7957407.1"/>
    <property type="molecule type" value="Genomic_DNA"/>
</dbReference>
<evidence type="ECO:0000313" key="3">
    <source>
        <dbReference type="Proteomes" id="UP000648352"/>
    </source>
</evidence>
<evidence type="ECO:0000313" key="2">
    <source>
        <dbReference type="EMBL" id="MBD7957407.1"/>
    </source>
</evidence>
<organism evidence="2 3">
    <name type="scientific">Microbacterium pullorum</name>
    <dbReference type="NCBI Taxonomy" id="2762236"/>
    <lineage>
        <taxon>Bacteria</taxon>
        <taxon>Bacillati</taxon>
        <taxon>Actinomycetota</taxon>
        <taxon>Actinomycetes</taxon>
        <taxon>Micrococcales</taxon>
        <taxon>Microbacteriaceae</taxon>
        <taxon>Microbacterium</taxon>
    </lineage>
</organism>
<gene>
    <name evidence="2" type="ORF">H9651_07130</name>
</gene>
<keyword evidence="1" id="KW-1133">Transmembrane helix</keyword>
<feature type="transmembrane region" description="Helical" evidence="1">
    <location>
        <begin position="72"/>
        <end position="90"/>
    </location>
</feature>
<feature type="transmembrane region" description="Helical" evidence="1">
    <location>
        <begin position="168"/>
        <end position="194"/>
    </location>
</feature>
<dbReference type="RefSeq" id="WP_191718614.1">
    <property type="nucleotide sequence ID" value="NZ_JACSQP010000004.1"/>
</dbReference>
<feature type="transmembrane region" description="Helical" evidence="1">
    <location>
        <begin position="96"/>
        <end position="114"/>
    </location>
</feature>
<feature type="transmembrane region" description="Helical" evidence="1">
    <location>
        <begin position="16"/>
        <end position="33"/>
    </location>
</feature>
<keyword evidence="3" id="KW-1185">Reference proteome</keyword>
<sequence length="218" mass="22612">MTDTPARTFDVRHLQLARALFALAAGIMITFSGDHSAPVGLAVFGGFAVATALVLLLAAWLVFPAGRRWPSVLLGILTLLAGMLAGAPGLRTTTMFFVLVIIWALTTGIAELAAGIAARRRARVLGVVDVDARDAMVVGVITVILGLALLAVPAGYQLDYFVDEAGQWFSLTGITIGVGLFGGYAAVIGVYLGIAGFSPRRADIDTADPVVIETGGQS</sequence>
<reference evidence="2 3" key="1">
    <citation type="submission" date="2020-08" db="EMBL/GenBank/DDBJ databases">
        <title>A Genomic Blueprint of the Chicken Gut Microbiome.</title>
        <authorList>
            <person name="Gilroy R."/>
            <person name="Ravi A."/>
            <person name="Getino M."/>
            <person name="Pursley I."/>
            <person name="Horton D.L."/>
            <person name="Alikhan N.-F."/>
            <person name="Baker D."/>
            <person name="Gharbi K."/>
            <person name="Hall N."/>
            <person name="Watson M."/>
            <person name="Adriaenssens E.M."/>
            <person name="Foster-Nyarko E."/>
            <person name="Jarju S."/>
            <person name="Secka A."/>
            <person name="Antonio M."/>
            <person name="Oren A."/>
            <person name="Chaudhuri R."/>
            <person name="La Ragione R.M."/>
            <person name="Hildebrand F."/>
            <person name="Pallen M.J."/>
        </authorList>
    </citation>
    <scope>NUCLEOTIDE SEQUENCE [LARGE SCALE GENOMIC DNA]</scope>
    <source>
        <strain evidence="2 3">Sa4CUA7</strain>
    </source>
</reference>
<keyword evidence="1" id="KW-0472">Membrane</keyword>